<feature type="transmembrane region" description="Helical" evidence="10">
    <location>
        <begin position="1012"/>
        <end position="1030"/>
    </location>
</feature>
<feature type="transmembrane region" description="Helical" evidence="10">
    <location>
        <begin position="751"/>
        <end position="777"/>
    </location>
</feature>
<dbReference type="Pfam" id="PF02386">
    <property type="entry name" value="TrkH"/>
    <property type="match status" value="1"/>
</dbReference>
<dbReference type="RefSeq" id="XP_003646794.1">
    <property type="nucleotide sequence ID" value="XM_003646746.1"/>
</dbReference>
<feature type="transmembrane region" description="Helical" evidence="10">
    <location>
        <begin position="720"/>
        <end position="739"/>
    </location>
</feature>
<evidence type="ECO:0000256" key="2">
    <source>
        <dbReference type="ARBA" id="ARBA00009137"/>
    </source>
</evidence>
<dbReference type="GO" id="GO:1990573">
    <property type="term" value="P:potassium ion import across plasma membrane"/>
    <property type="evidence" value="ECO:0007669"/>
    <property type="project" value="TreeGrafter"/>
</dbReference>
<dbReference type="InterPro" id="IPR004773">
    <property type="entry name" value="K/Na_transp_Trk1/HKT1"/>
</dbReference>
<feature type="transmembrane region" description="Helical" evidence="10">
    <location>
        <begin position="681"/>
        <end position="700"/>
    </location>
</feature>
<feature type="compositionally biased region" description="Low complexity" evidence="11">
    <location>
        <begin position="921"/>
        <end position="932"/>
    </location>
</feature>
<evidence type="ECO:0000256" key="8">
    <source>
        <dbReference type="ARBA" id="ARBA00023065"/>
    </source>
</evidence>
<gene>
    <name evidence="12" type="ordered locus">Ecym_5208</name>
</gene>
<evidence type="ECO:0000256" key="5">
    <source>
        <dbReference type="ARBA" id="ARBA00022692"/>
    </source>
</evidence>
<dbReference type="EMBL" id="CP002501">
    <property type="protein sequence ID" value="AET39977.1"/>
    <property type="molecule type" value="Genomic_DNA"/>
</dbReference>
<comment type="subcellular location">
    <subcellularLocation>
        <location evidence="1">Membrane</location>
        <topology evidence="1">Multi-pass membrane protein</topology>
    </subcellularLocation>
</comment>
<organism evidence="12 13">
    <name type="scientific">Eremothecium cymbalariae (strain CBS 270.75 / DBVPG 7215 / KCTC 17166 / NRRL Y-17582)</name>
    <name type="common">Yeast</name>
    <dbReference type="NCBI Taxonomy" id="931890"/>
    <lineage>
        <taxon>Eukaryota</taxon>
        <taxon>Fungi</taxon>
        <taxon>Dikarya</taxon>
        <taxon>Ascomycota</taxon>
        <taxon>Saccharomycotina</taxon>
        <taxon>Saccharomycetes</taxon>
        <taxon>Saccharomycetales</taxon>
        <taxon>Saccharomycetaceae</taxon>
        <taxon>Eremothecium</taxon>
    </lineage>
</organism>
<feature type="compositionally biased region" description="Basic and acidic residues" evidence="11">
    <location>
        <begin position="933"/>
        <end position="942"/>
    </location>
</feature>
<feature type="region of interest" description="Disordered" evidence="11">
    <location>
        <begin position="544"/>
        <end position="569"/>
    </location>
</feature>
<feature type="compositionally biased region" description="Basic and acidic residues" evidence="11">
    <location>
        <begin position="1167"/>
        <end position="1190"/>
    </location>
</feature>
<protein>
    <recommendedName>
        <fullName evidence="10">Potassium transport protein</fullName>
    </recommendedName>
</protein>
<dbReference type="InterPro" id="IPR015958">
    <property type="entry name" value="Trk1_fungi"/>
</dbReference>
<keyword evidence="4 10" id="KW-0633">Potassium transport</keyword>
<evidence type="ECO:0000313" key="12">
    <source>
        <dbReference type="EMBL" id="AET39977.1"/>
    </source>
</evidence>
<dbReference type="InterPro" id="IPR003445">
    <property type="entry name" value="Cat_transpt"/>
</dbReference>
<dbReference type="HOGENOM" id="CLU_005947_0_0_1"/>
<feature type="region of interest" description="Disordered" evidence="11">
    <location>
        <begin position="1164"/>
        <end position="1196"/>
    </location>
</feature>
<keyword evidence="6 10" id="KW-0630">Potassium</keyword>
<dbReference type="GO" id="GO:0140107">
    <property type="term" value="F:high-affinity potassium ion transmembrane transporter activity"/>
    <property type="evidence" value="ECO:0007669"/>
    <property type="project" value="TreeGrafter"/>
</dbReference>
<feature type="transmembrane region" description="Helical" evidence="10">
    <location>
        <begin position="876"/>
        <end position="893"/>
    </location>
</feature>
<dbReference type="OMA" id="MLRLMIW"/>
<keyword evidence="7 10" id="KW-1133">Transmembrane helix</keyword>
<evidence type="ECO:0000256" key="9">
    <source>
        <dbReference type="ARBA" id="ARBA00023136"/>
    </source>
</evidence>
<accession>I6ND35</accession>
<feature type="region of interest" description="Disordered" evidence="11">
    <location>
        <begin position="318"/>
        <end position="349"/>
    </location>
</feature>
<evidence type="ECO:0000256" key="7">
    <source>
        <dbReference type="ARBA" id="ARBA00022989"/>
    </source>
</evidence>
<feature type="transmembrane region" description="Helical" evidence="10">
    <location>
        <begin position="50"/>
        <end position="72"/>
    </location>
</feature>
<dbReference type="KEGG" id="erc:Ecym_5208"/>
<dbReference type="PANTHER" id="PTHR31064:SF30">
    <property type="entry name" value="HIGH-AFFINITY POTASSIUM TRANSPORT PROTEIN-RELATED"/>
    <property type="match status" value="1"/>
</dbReference>
<feature type="region of interest" description="Disordered" evidence="11">
    <location>
        <begin position="207"/>
        <end position="284"/>
    </location>
</feature>
<evidence type="ECO:0000256" key="11">
    <source>
        <dbReference type="SAM" id="MobiDB-lite"/>
    </source>
</evidence>
<reference evidence="12 13" key="1">
    <citation type="journal article" date="2011" name="G3 (Bethesda)">
        <title>Genome evolution in the Eremothecium clade of the Saccharomyces complex revealed by comparative genomics.</title>
        <authorList>
            <person name="Wendland J."/>
            <person name="Walther A."/>
        </authorList>
    </citation>
    <scope>NUCLEOTIDE SEQUENCE [LARGE SCALE GENOMIC DNA]</scope>
    <source>
        <strain evidence="13">CBS 270.75 / DBVPG 7215 / KCTC 17166 / NRRL Y-17582</strain>
    </source>
</reference>
<dbReference type="InterPro" id="IPR051143">
    <property type="entry name" value="TrkH_K-transport"/>
</dbReference>
<keyword evidence="3 10" id="KW-0813">Transport</keyword>
<feature type="transmembrane region" description="Helical" evidence="10">
    <location>
        <begin position="958"/>
        <end position="974"/>
    </location>
</feature>
<dbReference type="GO" id="GO:0030007">
    <property type="term" value="P:intracellular potassium ion homeostasis"/>
    <property type="evidence" value="ECO:0007669"/>
    <property type="project" value="UniProtKB-UniRule"/>
</dbReference>
<evidence type="ECO:0000256" key="4">
    <source>
        <dbReference type="ARBA" id="ARBA00022538"/>
    </source>
</evidence>
<evidence type="ECO:0000256" key="6">
    <source>
        <dbReference type="ARBA" id="ARBA00022958"/>
    </source>
</evidence>
<name>I6ND35_ERECY</name>
<keyword evidence="13" id="KW-1185">Reference proteome</keyword>
<feature type="region of interest" description="Disordered" evidence="11">
    <location>
        <begin position="159"/>
        <end position="185"/>
    </location>
</feature>
<comment type="similarity">
    <text evidence="2 10">Belongs to the TrkH potassium transport family.</text>
</comment>
<dbReference type="Proteomes" id="UP000006790">
    <property type="component" value="Chromosome 5"/>
</dbReference>
<dbReference type="PANTHER" id="PTHR31064">
    <property type="entry name" value="POTASSIUM TRANSPORT PROTEIN DDB_G0292412-RELATED"/>
    <property type="match status" value="1"/>
</dbReference>
<evidence type="ECO:0000256" key="3">
    <source>
        <dbReference type="ARBA" id="ARBA00022448"/>
    </source>
</evidence>
<evidence type="ECO:0000256" key="1">
    <source>
        <dbReference type="ARBA" id="ARBA00004141"/>
    </source>
</evidence>
<evidence type="ECO:0000313" key="13">
    <source>
        <dbReference type="Proteomes" id="UP000006790"/>
    </source>
</evidence>
<feature type="region of interest" description="Disordered" evidence="11">
    <location>
        <begin position="484"/>
        <end position="505"/>
    </location>
</feature>
<dbReference type="InParanoid" id="I6ND35"/>
<dbReference type="FunCoup" id="I6ND35">
    <property type="interactions" value="18"/>
</dbReference>
<keyword evidence="9 10" id="KW-0472">Membrane</keyword>
<sequence>MGLVRTLSRNPSVQFFQSTYRKTIGHRLRDAISTLTHYLHPIIKYLIPNFIVAHYCYIISLTIICSILIYPVKNWKYIDVLFLSAGATTQGGLNTVDLNSLVLYQQVVVYIICMISTPIWIHGALVFVRLFWFERYFDGIRIWSKKNFEMRRTRTLVAREMSRTMSSGKGRKNPESGRRLSFRTSTGVSDFQSKLFSGKLFTRDGDVNSDVNGNKHRNSGTYQNGEGSNHQSPLSKGKSELPSNFSSGSSSNMTEEHVRGENADTKDNVTKSKKGFVARRGSRDINPADMYRSISILQKQHQQEVEDDGPALIIKGPIERLNELEEESETEKNRDTSKKYTGGVGKSALDSYNITNSLQEKSHGLVEERYSPTSKISYNSVDLPSTDPKNKQNASLRDSLDGEEGIPDHFSTISRGTRISESGTNANNAPGLSIQFDIRNLPRPSMKKSLQRVDSNNTALNDSLTSKKIRRPSLFRKFSTPGLLRDRLHGSSTTSAADEEDGNDADLEFTDDEEALQSTTDSDYTLKPRVIDSAADQHASFLEQMDSSKKHRPNVVGDSGRKPSGTMHQRKLQASHSFSKMAGNRLPQVPSLKKRRTQSATTMMSHTDTLNSIDSHSNFYDEEVGYSDLEEPALNSVMSSNYLSYAPNVGRNSIFVGLTDTQKIELGGVEYRATKLLCKILTVYYFGFHIIAVVLLLPWINSTKKYKEIVKSNGISPTWWAFFTSLSSFNDLGLTLTADSMASFNAAAYPLIVMIWFIIIGNTGFPILLRFIIWIMFKLTPDLSLMKENLGFLLDHPRRCFTLLFPSAATWWLFLILILMNGLDLILFVIHDLNSTVLNGLHPGYKVLDGLFQAVCTRTAGFSVADLGKLHPSVQVSYMLMMYVSVMPLAISIRRTNVYEEQSLGIYGDMIPVIAENYSKSTSESSSSSTTESEPKTPEKETMSFVSDHLRKQLSHDLWYMFLGLFIICIAEGSKIQDRSKPDFTIFQVLFEVVSAYGTVGLSLGYPGTNQSFSAQFSALSKLVIIAMLIRGRHRGLPYLVDRAIMLPSDKLKRIDLLEDLKLQRTMTTINSNKDPLLQYWKRRTRSISHGIFNAINRSKSHTCQSNQDVSHYKEAISLDTIPSASSSTTNFHSKATTNLRNDSMAGGGILRRTSSETYSPGIFCENDNRPHAIDDTRANPEDLVNRHDNTTGASD</sequence>
<dbReference type="AlphaFoldDB" id="I6ND35"/>
<feature type="transmembrane region" description="Helical" evidence="10">
    <location>
        <begin position="107"/>
        <end position="132"/>
    </location>
</feature>
<feature type="compositionally biased region" description="Low complexity" evidence="11">
    <location>
        <begin position="240"/>
        <end position="251"/>
    </location>
</feature>
<dbReference type="eggNOG" id="KOG1341">
    <property type="taxonomic scope" value="Eukaryota"/>
</dbReference>
<evidence type="ECO:0000256" key="10">
    <source>
        <dbReference type="PIRNR" id="PIRNR002450"/>
    </source>
</evidence>
<feature type="region of interest" description="Disordered" evidence="11">
    <location>
        <begin position="921"/>
        <end position="942"/>
    </location>
</feature>
<dbReference type="GeneID" id="11468299"/>
<dbReference type="OrthoDB" id="9999863at2759"/>
<dbReference type="NCBIfam" id="TIGR00934">
    <property type="entry name" value="2a38euk"/>
    <property type="match status" value="1"/>
</dbReference>
<keyword evidence="5 10" id="KW-0812">Transmembrane</keyword>
<feature type="compositionally biased region" description="Polar residues" evidence="11">
    <location>
        <begin position="219"/>
        <end position="234"/>
    </location>
</feature>
<feature type="region of interest" description="Disordered" evidence="11">
    <location>
        <begin position="376"/>
        <end position="411"/>
    </location>
</feature>
<feature type="transmembrane region" description="Helical" evidence="10">
    <location>
        <begin position="986"/>
        <end position="1006"/>
    </location>
</feature>
<keyword evidence="8 10" id="KW-0406">Ion transport</keyword>
<proteinExistence type="inferred from homology"/>
<dbReference type="STRING" id="931890.I6ND35"/>
<feature type="compositionally biased region" description="Basic and acidic residues" evidence="11">
    <location>
        <begin position="254"/>
        <end position="270"/>
    </location>
</feature>
<dbReference type="PIRSF" id="PIRSF002450">
    <property type="entry name" value="K+_transpter_TRK"/>
    <property type="match status" value="1"/>
</dbReference>
<feature type="transmembrane region" description="Helical" evidence="10">
    <location>
        <begin position="811"/>
        <end position="830"/>
    </location>
</feature>
<dbReference type="GO" id="GO:0005886">
    <property type="term" value="C:plasma membrane"/>
    <property type="evidence" value="ECO:0007669"/>
    <property type="project" value="InterPro"/>
</dbReference>